<keyword evidence="1" id="KW-0812">Transmembrane</keyword>
<evidence type="ECO:0000313" key="4">
    <source>
        <dbReference type="Proteomes" id="UP001362999"/>
    </source>
</evidence>
<evidence type="ECO:0008006" key="5">
    <source>
        <dbReference type="Google" id="ProtNLM"/>
    </source>
</evidence>
<dbReference type="EMBL" id="JAWWNJ010000049">
    <property type="protein sequence ID" value="KAK7016875.1"/>
    <property type="molecule type" value="Genomic_DNA"/>
</dbReference>
<sequence>MVPLFTLHCLHFLFIAVHAQLTLLIGCCYVWNLVANYAAGTASSASLPFLLLCPRPPLVLALLLSYFLFTRFSVCFHSLVYCFMHFFCVSIERV</sequence>
<protein>
    <recommendedName>
        <fullName evidence="5">Secreted peptide</fullName>
    </recommendedName>
</protein>
<gene>
    <name evidence="3" type="ORF">R3P38DRAFT_2988038</name>
</gene>
<keyword evidence="1" id="KW-1133">Transmembrane helix</keyword>
<feature type="signal peptide" evidence="2">
    <location>
        <begin position="1"/>
        <end position="19"/>
    </location>
</feature>
<evidence type="ECO:0000256" key="2">
    <source>
        <dbReference type="SAM" id="SignalP"/>
    </source>
</evidence>
<reference evidence="3 4" key="1">
    <citation type="journal article" date="2024" name="J Genomics">
        <title>Draft genome sequencing and assembly of Favolaschia claudopus CIRM-BRFM 2984 isolated from oak limbs.</title>
        <authorList>
            <person name="Navarro D."/>
            <person name="Drula E."/>
            <person name="Chaduli D."/>
            <person name="Cazenave R."/>
            <person name="Ahrendt S."/>
            <person name="Wang J."/>
            <person name="Lipzen A."/>
            <person name="Daum C."/>
            <person name="Barry K."/>
            <person name="Grigoriev I.V."/>
            <person name="Favel A."/>
            <person name="Rosso M.N."/>
            <person name="Martin F."/>
        </authorList>
    </citation>
    <scope>NUCLEOTIDE SEQUENCE [LARGE SCALE GENOMIC DNA]</scope>
    <source>
        <strain evidence="3 4">CIRM-BRFM 2984</strain>
    </source>
</reference>
<name>A0AAW0AU03_9AGAR</name>
<evidence type="ECO:0000313" key="3">
    <source>
        <dbReference type="EMBL" id="KAK7016875.1"/>
    </source>
</evidence>
<feature type="transmembrane region" description="Helical" evidence="1">
    <location>
        <begin position="29"/>
        <end position="52"/>
    </location>
</feature>
<evidence type="ECO:0000256" key="1">
    <source>
        <dbReference type="SAM" id="Phobius"/>
    </source>
</evidence>
<proteinExistence type="predicted"/>
<dbReference type="Proteomes" id="UP001362999">
    <property type="component" value="Unassembled WGS sequence"/>
</dbReference>
<feature type="chain" id="PRO_5044024331" description="Secreted peptide" evidence="2">
    <location>
        <begin position="20"/>
        <end position="94"/>
    </location>
</feature>
<keyword evidence="4" id="KW-1185">Reference proteome</keyword>
<keyword evidence="2" id="KW-0732">Signal</keyword>
<dbReference type="AlphaFoldDB" id="A0AAW0AU03"/>
<keyword evidence="1" id="KW-0472">Membrane</keyword>
<feature type="transmembrane region" description="Helical" evidence="1">
    <location>
        <begin position="59"/>
        <end position="87"/>
    </location>
</feature>
<accession>A0AAW0AU03</accession>
<comment type="caution">
    <text evidence="3">The sequence shown here is derived from an EMBL/GenBank/DDBJ whole genome shotgun (WGS) entry which is preliminary data.</text>
</comment>
<organism evidence="3 4">
    <name type="scientific">Favolaschia claudopus</name>
    <dbReference type="NCBI Taxonomy" id="2862362"/>
    <lineage>
        <taxon>Eukaryota</taxon>
        <taxon>Fungi</taxon>
        <taxon>Dikarya</taxon>
        <taxon>Basidiomycota</taxon>
        <taxon>Agaricomycotina</taxon>
        <taxon>Agaricomycetes</taxon>
        <taxon>Agaricomycetidae</taxon>
        <taxon>Agaricales</taxon>
        <taxon>Marasmiineae</taxon>
        <taxon>Mycenaceae</taxon>
        <taxon>Favolaschia</taxon>
    </lineage>
</organism>